<evidence type="ECO:0000313" key="2">
    <source>
        <dbReference type="EMBL" id="SDI01986.1"/>
    </source>
</evidence>
<organism evidence="2 3">
    <name type="scientific">Arthrobacter subterraneus</name>
    <dbReference type="NCBI Taxonomy" id="335973"/>
    <lineage>
        <taxon>Bacteria</taxon>
        <taxon>Bacillati</taxon>
        <taxon>Actinomycetota</taxon>
        <taxon>Actinomycetes</taxon>
        <taxon>Micrococcales</taxon>
        <taxon>Micrococcaceae</taxon>
        <taxon>Arthrobacter</taxon>
    </lineage>
</organism>
<proteinExistence type="predicted"/>
<dbReference type="AlphaFoldDB" id="A0A1G8H5T3"/>
<sequence length="110" mass="11520">MCLTGVDYFSTLGYQPAIAAAAAGALAPIATLILVAVTLFGALPIYRRVARESPHGEGSIAMLERLLPKWKGKIFVLVLLGFAATSFTITMTLSAADASAHLIENPFAPS</sequence>
<dbReference type="Proteomes" id="UP000199258">
    <property type="component" value="Unassembled WGS sequence"/>
</dbReference>
<reference evidence="2 3" key="1">
    <citation type="submission" date="2016-10" db="EMBL/GenBank/DDBJ databases">
        <authorList>
            <person name="de Groot N.N."/>
        </authorList>
    </citation>
    <scope>NUCLEOTIDE SEQUENCE [LARGE SCALE GENOMIC DNA]</scope>
    <source>
        <strain evidence="2 3">NP_1H</strain>
    </source>
</reference>
<keyword evidence="1" id="KW-1133">Transmembrane helix</keyword>
<dbReference type="EMBL" id="FNDT01000005">
    <property type="protein sequence ID" value="SDI01986.1"/>
    <property type="molecule type" value="Genomic_DNA"/>
</dbReference>
<evidence type="ECO:0000256" key="1">
    <source>
        <dbReference type="SAM" id="Phobius"/>
    </source>
</evidence>
<feature type="transmembrane region" description="Helical" evidence="1">
    <location>
        <begin position="17"/>
        <end position="43"/>
    </location>
</feature>
<keyword evidence="1" id="KW-0472">Membrane</keyword>
<evidence type="ECO:0000313" key="3">
    <source>
        <dbReference type="Proteomes" id="UP000199258"/>
    </source>
</evidence>
<evidence type="ECO:0008006" key="4">
    <source>
        <dbReference type="Google" id="ProtNLM"/>
    </source>
</evidence>
<protein>
    <recommendedName>
        <fullName evidence="4">Amino acid permease</fullName>
    </recommendedName>
</protein>
<feature type="transmembrane region" description="Helical" evidence="1">
    <location>
        <begin position="74"/>
        <end position="96"/>
    </location>
</feature>
<gene>
    <name evidence="2" type="ORF">SAMN04488693_10585</name>
</gene>
<keyword evidence="1" id="KW-0812">Transmembrane</keyword>
<name>A0A1G8H5T3_9MICC</name>
<accession>A0A1G8H5T3</accession>
<keyword evidence="3" id="KW-1185">Reference proteome</keyword>
<dbReference type="STRING" id="335973.SAMN04488693_10585"/>